<evidence type="ECO:0000256" key="1">
    <source>
        <dbReference type="SAM" id="MobiDB-lite"/>
    </source>
</evidence>
<dbReference type="AlphaFoldDB" id="A0A2R8BV22"/>
<dbReference type="OrthoDB" id="9800971at2"/>
<name>A0A2R8BV22_9RHOB</name>
<keyword evidence="3" id="KW-1185">Reference proteome</keyword>
<protein>
    <recommendedName>
        <fullName evidence="4">Transcriptional activator HlyU</fullName>
    </recommendedName>
</protein>
<dbReference type="Proteomes" id="UP000244912">
    <property type="component" value="Unassembled WGS sequence"/>
</dbReference>
<dbReference type="RefSeq" id="WP_108893828.1">
    <property type="nucleotide sequence ID" value="NZ_ONZF01000003.1"/>
</dbReference>
<gene>
    <name evidence="2" type="ORF">PAA8504_01797</name>
</gene>
<organism evidence="2 3">
    <name type="scientific">Palleronia abyssalis</name>
    <dbReference type="NCBI Taxonomy" id="1501240"/>
    <lineage>
        <taxon>Bacteria</taxon>
        <taxon>Pseudomonadati</taxon>
        <taxon>Pseudomonadota</taxon>
        <taxon>Alphaproteobacteria</taxon>
        <taxon>Rhodobacterales</taxon>
        <taxon>Roseobacteraceae</taxon>
        <taxon>Palleronia</taxon>
    </lineage>
</organism>
<evidence type="ECO:0000313" key="2">
    <source>
        <dbReference type="EMBL" id="SPJ23975.1"/>
    </source>
</evidence>
<evidence type="ECO:0000313" key="3">
    <source>
        <dbReference type="Proteomes" id="UP000244912"/>
    </source>
</evidence>
<dbReference type="EMBL" id="ONZF01000003">
    <property type="protein sequence ID" value="SPJ23975.1"/>
    <property type="molecule type" value="Genomic_DNA"/>
</dbReference>
<reference evidence="3" key="1">
    <citation type="submission" date="2018-03" db="EMBL/GenBank/DDBJ databases">
        <authorList>
            <person name="Rodrigo-Torres L."/>
            <person name="Arahal R. D."/>
            <person name="Lucena T."/>
        </authorList>
    </citation>
    <scope>NUCLEOTIDE SEQUENCE [LARGE SCALE GENOMIC DNA]</scope>
    <source>
        <strain evidence="3">CECT 8504</strain>
    </source>
</reference>
<accession>A0A2R8BV22</accession>
<proteinExistence type="predicted"/>
<dbReference type="Pfam" id="PF10115">
    <property type="entry name" value="HlyU"/>
    <property type="match status" value="1"/>
</dbReference>
<evidence type="ECO:0008006" key="4">
    <source>
        <dbReference type="Google" id="ProtNLM"/>
    </source>
</evidence>
<feature type="region of interest" description="Disordered" evidence="1">
    <location>
        <begin position="1"/>
        <end position="24"/>
    </location>
</feature>
<sequence>MSIWSRLFGKPKSSAPEQRPSESYKGFTIYPAPMEEGGQYRLAAIIEKEIAGETQSHHLVRADLLRDPELCAEAAVAKARTMIDEQGDRIFD</sequence>
<dbReference type="InterPro" id="IPR018772">
    <property type="entry name" value="Transcription_activator_HlyU"/>
</dbReference>